<sequence length="113" mass="12714">MFAGVNRTTAPTYHVNEDALRLRPYNQALNDFTASLCKEIGQEGQDNCLFETRTAFDCVLRGRVTKGGDIADNIGHCKHHIANMKSHVSRSDFHNRLLDSKLDEVESMSKSFV</sequence>
<dbReference type="AlphaFoldDB" id="A0A7S3IJD9"/>
<name>A0A7S3IJD9_9SPIT</name>
<reference evidence="1" key="1">
    <citation type="submission" date="2021-01" db="EMBL/GenBank/DDBJ databases">
        <authorList>
            <person name="Corre E."/>
            <person name="Pelletier E."/>
            <person name="Niang G."/>
            <person name="Scheremetjew M."/>
            <person name="Finn R."/>
            <person name="Kale V."/>
            <person name="Holt S."/>
            <person name="Cochrane G."/>
            <person name="Meng A."/>
            <person name="Brown T."/>
            <person name="Cohen L."/>
        </authorList>
    </citation>
    <scope>NUCLEOTIDE SEQUENCE</scope>
    <source>
        <strain evidence="1">S3</strain>
    </source>
</reference>
<accession>A0A7S3IJD9</accession>
<proteinExistence type="predicted"/>
<evidence type="ECO:0000313" key="1">
    <source>
        <dbReference type="EMBL" id="CAE0325044.1"/>
    </source>
</evidence>
<organism evidence="1">
    <name type="scientific">Strombidium inclinatum</name>
    <dbReference type="NCBI Taxonomy" id="197538"/>
    <lineage>
        <taxon>Eukaryota</taxon>
        <taxon>Sar</taxon>
        <taxon>Alveolata</taxon>
        <taxon>Ciliophora</taxon>
        <taxon>Intramacronucleata</taxon>
        <taxon>Spirotrichea</taxon>
        <taxon>Oligotrichia</taxon>
        <taxon>Strombidiidae</taxon>
        <taxon>Strombidium</taxon>
    </lineage>
</organism>
<gene>
    <name evidence="1" type="ORF">SINC0208_LOCUS5667</name>
</gene>
<protein>
    <submittedName>
        <fullName evidence="1">Uncharacterized protein</fullName>
    </submittedName>
</protein>
<dbReference type="EMBL" id="HBIH01013798">
    <property type="protein sequence ID" value="CAE0325044.1"/>
    <property type="molecule type" value="Transcribed_RNA"/>
</dbReference>